<dbReference type="HOGENOM" id="CLU_008523_11_1_1"/>
<feature type="transmembrane region" description="Helical" evidence="19">
    <location>
        <begin position="570"/>
        <end position="594"/>
    </location>
</feature>
<evidence type="ECO:0000256" key="13">
    <source>
        <dbReference type="ARBA" id="ARBA00023180"/>
    </source>
</evidence>
<evidence type="ECO:0000256" key="11">
    <source>
        <dbReference type="ARBA" id="ARBA00023034"/>
    </source>
</evidence>
<dbReference type="GO" id="GO:0004185">
    <property type="term" value="F:serine-type carboxypeptidase activity"/>
    <property type="evidence" value="ECO:0007669"/>
    <property type="project" value="UniProtKB-EC"/>
</dbReference>
<evidence type="ECO:0000256" key="17">
    <source>
        <dbReference type="ARBA" id="ARBA00042717"/>
    </source>
</evidence>
<evidence type="ECO:0000256" key="1">
    <source>
        <dbReference type="ARBA" id="ARBA00001003"/>
    </source>
</evidence>
<keyword evidence="7" id="KW-0053">Apoptosis</keyword>
<evidence type="ECO:0000256" key="6">
    <source>
        <dbReference type="ARBA" id="ARBA00022692"/>
    </source>
</evidence>
<dbReference type="GO" id="GO:0006508">
    <property type="term" value="P:proteolysis"/>
    <property type="evidence" value="ECO:0007669"/>
    <property type="project" value="UniProtKB-KW"/>
</dbReference>
<keyword evidence="8" id="KW-0732">Signal</keyword>
<dbReference type="GO" id="GO:0006915">
    <property type="term" value="P:apoptotic process"/>
    <property type="evidence" value="ECO:0007669"/>
    <property type="project" value="UniProtKB-KW"/>
</dbReference>
<evidence type="ECO:0000256" key="3">
    <source>
        <dbReference type="ARBA" id="ARBA00009431"/>
    </source>
</evidence>
<dbReference type="OrthoDB" id="443318at2759"/>
<comment type="catalytic activity">
    <reaction evidence="1">
        <text>Preferential release of a C-terminal arginine or lysine residue.</text>
        <dbReference type="EC" id="3.4.16.6"/>
    </reaction>
</comment>
<evidence type="ECO:0000256" key="4">
    <source>
        <dbReference type="ARBA" id="ARBA00022645"/>
    </source>
</evidence>
<dbReference type="PANTHER" id="PTHR11802">
    <property type="entry name" value="SERINE PROTEASE FAMILY S10 SERINE CARBOXYPEPTIDASE"/>
    <property type="match status" value="1"/>
</dbReference>
<sequence length="687" mass="76248">MSGNDARARVRSLSSTSSPLETRDSDEQESSSSQSQHGSGKRGRQRRATELPSAADLYVPSLPGLPDMATHPTHPLNIYAGMIPSYPGEGKGGGEGETGKDAKLYFLMAKARRNAGKERVIFWFNGGPGCSSFDGSLMEVGPFRTVPASETTTGMVEAKLVEGGWEEFATIVFVDQPPGTGYSYAATNGYLHDFDELSAHFIEFLQNFYTVFPELKGVDTYLAGESFAGQYIPFFADALINSTELPNFPLKGIAIGNGWIDPKEQYPGYVEFAYEKGLIDSGTPVSAAFVDLHKERADQMLTDQEAEEMEAALKRCQEEMDKYTDPFTTPVNIDHCGEVMDSVTRPFTQELNGKKVCMNVYDVRLVDDFPACGMNWPPDLPDVYTFLRQDEVISALHASSKETAWVECNNKVSYELNLKHSHMSAALLPSILEAGVPILMFAGAEDLICNYKGIERIVNGLEWDGEKGFANATSQEWYLNGTQVGTWQTSRGLSYAKIFDSSHMVGFDVPHVTNDMIMRFMDVDVSLLPGMISQWSSRIGDDERTMIHVGDAGEAGGIPLIKGGNTDWEAWYNAVFAFLVLGILVSIVGLYFYFRRKPVSYRSRIALKQRGRHRRSHDRDEGDTAERMPLGSERLELDDIERAEGYEFDDRDGEGYGGKGKGKGKELADDREEIMFALGDDDEDERH</sequence>
<organism evidence="20">
    <name type="scientific">Cryptococcus bacillisporus CA1280</name>
    <dbReference type="NCBI Taxonomy" id="1296109"/>
    <lineage>
        <taxon>Eukaryota</taxon>
        <taxon>Fungi</taxon>
        <taxon>Dikarya</taxon>
        <taxon>Basidiomycota</taxon>
        <taxon>Agaricomycotina</taxon>
        <taxon>Tremellomycetes</taxon>
        <taxon>Tremellales</taxon>
        <taxon>Cryptococcaceae</taxon>
        <taxon>Cryptococcus</taxon>
        <taxon>Cryptococcus gattii species complex</taxon>
    </lineage>
</organism>
<dbReference type="Gene3D" id="3.40.50.1820">
    <property type="entry name" value="alpha/beta hydrolase"/>
    <property type="match status" value="1"/>
</dbReference>
<keyword evidence="13" id="KW-0325">Glycoprotein</keyword>
<feature type="compositionally biased region" description="Basic and acidic residues" evidence="18">
    <location>
        <begin position="633"/>
        <end position="645"/>
    </location>
</feature>
<keyword evidence="9" id="KW-0378">Hydrolase</keyword>
<dbReference type="InterPro" id="IPR001563">
    <property type="entry name" value="Peptidase_S10"/>
</dbReference>
<accession>A0A0D0VHW5</accession>
<name>A0A0D0VHW5_CRYGA</name>
<dbReference type="InterPro" id="IPR029058">
    <property type="entry name" value="AB_hydrolase_fold"/>
</dbReference>
<dbReference type="MEROPS" id="S10.007"/>
<proteinExistence type="inferred from homology"/>
<feature type="compositionally biased region" description="Basic and acidic residues" evidence="18">
    <location>
        <begin position="617"/>
        <end position="626"/>
    </location>
</feature>
<evidence type="ECO:0000256" key="10">
    <source>
        <dbReference type="ARBA" id="ARBA00022989"/>
    </source>
</evidence>
<keyword evidence="10 19" id="KW-1133">Transmembrane helix</keyword>
<gene>
    <name evidence="20" type="ORF">I312_03892</name>
</gene>
<dbReference type="SUPFAM" id="SSF53474">
    <property type="entry name" value="alpha/beta-Hydrolases"/>
    <property type="match status" value="1"/>
</dbReference>
<keyword evidence="5" id="KW-0645">Protease</keyword>
<evidence type="ECO:0000256" key="5">
    <source>
        <dbReference type="ARBA" id="ARBA00022670"/>
    </source>
</evidence>
<evidence type="ECO:0000256" key="15">
    <source>
        <dbReference type="ARBA" id="ARBA00040403"/>
    </source>
</evidence>
<keyword evidence="6 19" id="KW-0812">Transmembrane</keyword>
<evidence type="ECO:0000313" key="20">
    <source>
        <dbReference type="EMBL" id="KIR46996.1"/>
    </source>
</evidence>
<dbReference type="PANTHER" id="PTHR11802:SF190">
    <property type="entry name" value="PHEROMONE-PROCESSING CARBOXYPEPTIDASE KEX1"/>
    <property type="match status" value="1"/>
</dbReference>
<comment type="similarity">
    <text evidence="3">Belongs to the peptidase S10 family.</text>
</comment>
<evidence type="ECO:0000256" key="2">
    <source>
        <dbReference type="ARBA" id="ARBA00004393"/>
    </source>
</evidence>
<dbReference type="EC" id="3.4.16.6" evidence="14"/>
<evidence type="ECO:0000256" key="14">
    <source>
        <dbReference type="ARBA" id="ARBA00038895"/>
    </source>
</evidence>
<dbReference type="GO" id="GO:0005802">
    <property type="term" value="C:trans-Golgi network"/>
    <property type="evidence" value="ECO:0007669"/>
    <property type="project" value="TreeGrafter"/>
</dbReference>
<feature type="region of interest" description="Disordered" evidence="18">
    <location>
        <begin position="1"/>
        <end position="54"/>
    </location>
</feature>
<keyword evidence="4 20" id="KW-0121">Carboxypeptidase</keyword>
<reference evidence="20" key="1">
    <citation type="submission" date="2015-01" db="EMBL/GenBank/DDBJ databases">
        <title>The Genome Sequence of Cryptococcus gattii CA1280.</title>
        <authorList>
            <consortium name="The Broad Institute Genomics Platform"/>
            <person name="Cuomo C."/>
            <person name="Litvintseva A."/>
            <person name="Chen Y."/>
            <person name="Heitman J."/>
            <person name="Sun S."/>
            <person name="Springer D."/>
            <person name="Dromer F."/>
            <person name="Young S."/>
            <person name="Zeng Q."/>
            <person name="Gargeya S."/>
            <person name="Abouelleil A."/>
            <person name="Alvarado L."/>
            <person name="Chapman S.B."/>
            <person name="Gainer-Dewar J."/>
            <person name="Goldberg J."/>
            <person name="Griggs A."/>
            <person name="Gujja S."/>
            <person name="Hansen M."/>
            <person name="Howarth C."/>
            <person name="Imamovic A."/>
            <person name="Larimer J."/>
            <person name="Murphy C."/>
            <person name="Naylor J."/>
            <person name="Pearson M."/>
            <person name="Priest M."/>
            <person name="Roberts A."/>
            <person name="Saif S."/>
            <person name="Shea T."/>
            <person name="Sykes S."/>
            <person name="Wortman J."/>
            <person name="Nusbaum C."/>
            <person name="Birren B."/>
        </authorList>
    </citation>
    <scope>NUCLEOTIDE SEQUENCE [LARGE SCALE GENOMIC DNA]</scope>
    <source>
        <strain evidence="20">CA1280</strain>
    </source>
</reference>
<evidence type="ECO:0000256" key="16">
    <source>
        <dbReference type="ARBA" id="ARBA00040628"/>
    </source>
</evidence>
<dbReference type="EMBL" id="KN847982">
    <property type="protein sequence ID" value="KIR46996.1"/>
    <property type="molecule type" value="Genomic_DNA"/>
</dbReference>
<evidence type="ECO:0000256" key="19">
    <source>
        <dbReference type="SAM" id="Phobius"/>
    </source>
</evidence>
<keyword evidence="11" id="KW-0333">Golgi apparatus</keyword>
<dbReference type="AlphaFoldDB" id="A0A0D0VHW5"/>
<dbReference type="Pfam" id="PF00450">
    <property type="entry name" value="Peptidase_S10"/>
    <property type="match status" value="1"/>
</dbReference>
<keyword evidence="12 19" id="KW-0472">Membrane</keyword>
<protein>
    <recommendedName>
        <fullName evidence="16">Pheromone-processing carboxypeptidase KEX1</fullName>
        <ecNumber evidence="14">3.4.16.6</ecNumber>
    </recommendedName>
    <alternativeName>
        <fullName evidence="17">Carboxypeptidase D</fullName>
    </alternativeName>
    <alternativeName>
        <fullName evidence="15">Pheromone-processing carboxypeptidase kex1</fullName>
    </alternativeName>
</protein>
<evidence type="ECO:0000256" key="9">
    <source>
        <dbReference type="ARBA" id="ARBA00022801"/>
    </source>
</evidence>
<comment type="subcellular location">
    <subcellularLocation>
        <location evidence="2">Golgi apparatus</location>
        <location evidence="2">trans-Golgi network membrane</location>
        <topology evidence="2">Single-pass type I membrane protein</topology>
    </subcellularLocation>
</comment>
<feature type="region of interest" description="Disordered" evidence="18">
    <location>
        <begin position="612"/>
        <end position="670"/>
    </location>
</feature>
<dbReference type="PRINTS" id="PR00724">
    <property type="entry name" value="CRBOXYPTASEC"/>
</dbReference>
<evidence type="ECO:0000256" key="7">
    <source>
        <dbReference type="ARBA" id="ARBA00022703"/>
    </source>
</evidence>
<evidence type="ECO:0000256" key="8">
    <source>
        <dbReference type="ARBA" id="ARBA00022729"/>
    </source>
</evidence>
<evidence type="ECO:0000256" key="12">
    <source>
        <dbReference type="ARBA" id="ARBA00023136"/>
    </source>
</evidence>
<evidence type="ECO:0000256" key="18">
    <source>
        <dbReference type="SAM" id="MobiDB-lite"/>
    </source>
</evidence>